<dbReference type="InterPro" id="IPR044539">
    <property type="entry name" value="Pch2-like"/>
</dbReference>
<dbReference type="Proteomes" id="UP000062255">
    <property type="component" value="Chromosome"/>
</dbReference>
<evidence type="ECO:0000259" key="3">
    <source>
        <dbReference type="SMART" id="SM00382"/>
    </source>
</evidence>
<dbReference type="PANTHER" id="PTHR45991">
    <property type="entry name" value="PACHYTENE CHECKPOINT PROTEIN 2"/>
    <property type="match status" value="1"/>
</dbReference>
<keyword evidence="1" id="KW-0547">Nucleotide-binding</keyword>
<keyword evidence="2" id="KW-0067">ATP-binding</keyword>
<dbReference type="EMBL" id="CP012150">
    <property type="protein sequence ID" value="AKS34866.1"/>
    <property type="molecule type" value="Genomic_DNA"/>
</dbReference>
<proteinExistence type="predicted"/>
<organism evidence="4 5">
    <name type="scientific">Mycolicibacterium goodii</name>
    <name type="common">Mycobacterium goodii</name>
    <dbReference type="NCBI Taxonomy" id="134601"/>
    <lineage>
        <taxon>Bacteria</taxon>
        <taxon>Bacillati</taxon>
        <taxon>Actinomycetota</taxon>
        <taxon>Actinomycetes</taxon>
        <taxon>Mycobacteriales</taxon>
        <taxon>Mycobacteriaceae</taxon>
        <taxon>Mycolicibacterium</taxon>
    </lineage>
</organism>
<dbReference type="PANTHER" id="PTHR45991:SF1">
    <property type="entry name" value="PACHYTENE CHECKPOINT PROTEIN 2 HOMOLOG"/>
    <property type="match status" value="1"/>
</dbReference>
<dbReference type="SUPFAM" id="SSF52540">
    <property type="entry name" value="P-loop containing nucleoside triphosphate hydrolases"/>
    <property type="match status" value="1"/>
</dbReference>
<feature type="domain" description="AAA+ ATPase" evidence="3">
    <location>
        <begin position="61"/>
        <end position="213"/>
    </location>
</feature>
<dbReference type="GO" id="GO:0016887">
    <property type="term" value="F:ATP hydrolysis activity"/>
    <property type="evidence" value="ECO:0007669"/>
    <property type="project" value="InterPro"/>
</dbReference>
<sequence>MAVTPAALPQGVLSVHVLPSDHHDGPWDHIVTAPEVKERLLNHALLTLLHGPALSTMAGLPHGLIILSGPPGTGKTTLARGLGQMAARAVARRGATTYVEIDPHAFPSELLGESQRNITTLMTGTIPELAARRPHTIVLIDEVESFAVRRSAASFGANPVDVHRATDALLAGIDAVAAELPRVLFVATTNFAEAVDEAFLSRADLVLSLSLPDTETIARIIGHSLLELAVHWPGIETLGHDGGLHAKLADACAGLDGRRIRKLVLSALTLRREVTRDPNELTADDLLTAVEYLVTPRIGT</sequence>
<dbReference type="Gene3D" id="3.40.50.300">
    <property type="entry name" value="P-loop containing nucleotide triphosphate hydrolases"/>
    <property type="match status" value="1"/>
</dbReference>
<evidence type="ECO:0000256" key="1">
    <source>
        <dbReference type="ARBA" id="ARBA00022741"/>
    </source>
</evidence>
<name>A0A0K0XBV9_MYCGD</name>
<dbReference type="PATRIC" id="fig|134601.6.peg.5490"/>
<accession>A0A0K0XBV9</accession>
<evidence type="ECO:0000313" key="5">
    <source>
        <dbReference type="Proteomes" id="UP000062255"/>
    </source>
</evidence>
<evidence type="ECO:0000313" key="4">
    <source>
        <dbReference type="EMBL" id="AKS34866.1"/>
    </source>
</evidence>
<dbReference type="GO" id="GO:0005694">
    <property type="term" value="C:chromosome"/>
    <property type="evidence" value="ECO:0007669"/>
    <property type="project" value="TreeGrafter"/>
</dbReference>
<dbReference type="AlphaFoldDB" id="A0A0K0XBV9"/>
<dbReference type="GO" id="GO:0005524">
    <property type="term" value="F:ATP binding"/>
    <property type="evidence" value="ECO:0007669"/>
    <property type="project" value="UniProtKB-KW"/>
</dbReference>
<dbReference type="Pfam" id="PF00004">
    <property type="entry name" value="AAA"/>
    <property type="match status" value="1"/>
</dbReference>
<dbReference type="STRING" id="134601.AFA91_26570"/>
<dbReference type="InterPro" id="IPR027417">
    <property type="entry name" value="P-loop_NTPase"/>
</dbReference>
<gene>
    <name evidence="4" type="ORF">AFA91_26570</name>
</gene>
<dbReference type="SMART" id="SM00382">
    <property type="entry name" value="AAA"/>
    <property type="match status" value="1"/>
</dbReference>
<dbReference type="InterPro" id="IPR003959">
    <property type="entry name" value="ATPase_AAA_core"/>
</dbReference>
<evidence type="ECO:0000256" key="2">
    <source>
        <dbReference type="ARBA" id="ARBA00022840"/>
    </source>
</evidence>
<dbReference type="RefSeq" id="WP_235623948.1">
    <property type="nucleotide sequence ID" value="NZ_CP012150.1"/>
</dbReference>
<protein>
    <submittedName>
        <fullName evidence="4">ATPase</fullName>
    </submittedName>
</protein>
<dbReference type="KEGG" id="mgo:AFA91_26570"/>
<dbReference type="InterPro" id="IPR003593">
    <property type="entry name" value="AAA+_ATPase"/>
</dbReference>
<reference evidence="4 5" key="1">
    <citation type="submission" date="2015-07" db="EMBL/GenBank/DDBJ databases">
        <title>Complete genome sequence of Mycobacterium goodii X7B, a facultative thermophilic biodesulfurizing bacterium.</title>
        <authorList>
            <person name="Yu B."/>
            <person name="Li F."/>
            <person name="Xu P."/>
        </authorList>
    </citation>
    <scope>NUCLEOTIDE SEQUENCE [LARGE SCALE GENOMIC DNA]</scope>
    <source>
        <strain evidence="4 5">X7B</strain>
    </source>
</reference>